<protein>
    <submittedName>
        <fullName evidence="1">Uncharacterized protein</fullName>
    </submittedName>
</protein>
<sequence>LLHPSIGSEIHVLFVLLLLASTIFFLHSLITLLMHYLRPDDNHHHPHRRRHHHGAIIMGDGIPVLVGPQGYEPDVPIPVILARDEEVLAATGEEEEEDDSELDPSGGGRNRNRGRTTPTDQQPETATVLDVAEKPNAAGAPKAPPPAYGLWRSSVRLNPELLHWAKAPEPSAEEVRKRETIARLGNHHHHHHRHRRRHNAVETLLGQRISGSGAGRIRTQQPRPPSYVSDDGVEYVVAAAPTLRGTALFGEGGSETVPGFEIREMGTGEVHPALRDSGGDCPVER</sequence>
<comment type="caution">
    <text evidence="1">The sequence shown here is derived from an EMBL/GenBank/DDBJ whole genome shotgun (WGS) entry which is preliminary data.</text>
</comment>
<reference evidence="1" key="1">
    <citation type="submission" date="2024-09" db="EMBL/GenBank/DDBJ databases">
        <title>Black Yeasts Isolated from many extreme environments.</title>
        <authorList>
            <person name="Coleine C."/>
            <person name="Stajich J.E."/>
            <person name="Selbmann L."/>
        </authorList>
    </citation>
    <scope>NUCLEOTIDE SEQUENCE</scope>
    <source>
        <strain evidence="1">CCFEE 5737</strain>
    </source>
</reference>
<gene>
    <name evidence="1" type="ORF">LTS18_006562</name>
</gene>
<evidence type="ECO:0000313" key="2">
    <source>
        <dbReference type="Proteomes" id="UP001186974"/>
    </source>
</evidence>
<keyword evidence="2" id="KW-1185">Reference proteome</keyword>
<dbReference type="EMBL" id="JAWDJW010001597">
    <property type="protein sequence ID" value="KAK3078811.1"/>
    <property type="molecule type" value="Genomic_DNA"/>
</dbReference>
<proteinExistence type="predicted"/>
<dbReference type="Proteomes" id="UP001186974">
    <property type="component" value="Unassembled WGS sequence"/>
</dbReference>
<accession>A0ACC3DQC6</accession>
<organism evidence="1 2">
    <name type="scientific">Coniosporium uncinatum</name>
    <dbReference type="NCBI Taxonomy" id="93489"/>
    <lineage>
        <taxon>Eukaryota</taxon>
        <taxon>Fungi</taxon>
        <taxon>Dikarya</taxon>
        <taxon>Ascomycota</taxon>
        <taxon>Pezizomycotina</taxon>
        <taxon>Dothideomycetes</taxon>
        <taxon>Dothideomycetes incertae sedis</taxon>
        <taxon>Coniosporium</taxon>
    </lineage>
</organism>
<feature type="non-terminal residue" evidence="1">
    <location>
        <position position="1"/>
    </location>
</feature>
<name>A0ACC3DQC6_9PEZI</name>
<evidence type="ECO:0000313" key="1">
    <source>
        <dbReference type="EMBL" id="KAK3078811.1"/>
    </source>
</evidence>